<reference evidence="2" key="2">
    <citation type="submission" date="2015-08" db="UniProtKB">
        <authorList>
            <consortium name="WormBaseParasite"/>
        </authorList>
    </citation>
    <scope>IDENTIFICATION</scope>
</reference>
<accession>A0A0K0G0P6</accession>
<reference evidence="1" key="1">
    <citation type="submission" date="2014-07" db="EMBL/GenBank/DDBJ databases">
        <authorList>
            <person name="Martin A.A"/>
            <person name="De Silva N."/>
        </authorList>
    </citation>
    <scope>NUCLEOTIDE SEQUENCE</scope>
</reference>
<dbReference type="Proteomes" id="UP000035680">
    <property type="component" value="Unassembled WGS sequence"/>
</dbReference>
<sequence length="70" mass="7764">MEADSNRIFKTLDAPSALILNIIDLLRTFTESISTFTRSNSLLTTNIETPNVESNVPNPQSPYNSIILPL</sequence>
<organism evidence="1 2">
    <name type="scientific">Strongyloides venezuelensis</name>
    <name type="common">Threadworm</name>
    <dbReference type="NCBI Taxonomy" id="75913"/>
    <lineage>
        <taxon>Eukaryota</taxon>
        <taxon>Metazoa</taxon>
        <taxon>Ecdysozoa</taxon>
        <taxon>Nematoda</taxon>
        <taxon>Chromadorea</taxon>
        <taxon>Rhabditida</taxon>
        <taxon>Tylenchina</taxon>
        <taxon>Panagrolaimomorpha</taxon>
        <taxon>Strongyloidoidea</taxon>
        <taxon>Strongyloididae</taxon>
        <taxon>Strongyloides</taxon>
    </lineage>
</organism>
<evidence type="ECO:0000313" key="1">
    <source>
        <dbReference type="Proteomes" id="UP000035680"/>
    </source>
</evidence>
<proteinExistence type="predicted"/>
<dbReference type="AlphaFoldDB" id="A0A0K0G0P6"/>
<protein>
    <submittedName>
        <fullName evidence="2">Uncharacterized protein</fullName>
    </submittedName>
</protein>
<name>A0A0K0G0P6_STRVS</name>
<dbReference type="WBParaSite" id="SVE_1828200.1">
    <property type="protein sequence ID" value="SVE_1828200.1"/>
    <property type="gene ID" value="SVE_1828200"/>
</dbReference>
<keyword evidence="1" id="KW-1185">Reference proteome</keyword>
<evidence type="ECO:0000313" key="2">
    <source>
        <dbReference type="WBParaSite" id="SVE_1828200.1"/>
    </source>
</evidence>